<evidence type="ECO:0000259" key="2">
    <source>
        <dbReference type="PROSITE" id="PS50943"/>
    </source>
</evidence>
<dbReference type="InterPro" id="IPR001387">
    <property type="entry name" value="Cro/C1-type_HTH"/>
</dbReference>
<proteinExistence type="predicted"/>
<keyword evidence="1" id="KW-0238">DNA-binding</keyword>
<dbReference type="AlphaFoldDB" id="A0A1F7GYM7"/>
<sequence>MNKRHLDFNIWLKDKLKDPEFKAEYDRQEPEFAVIRAVLRARMDKGITQKQLAEKVGTKQSAIARLESGKANPSIGFLQKVAEALGTTLQINFTKPA</sequence>
<dbReference type="PROSITE" id="PS50943">
    <property type="entry name" value="HTH_CROC1"/>
    <property type="match status" value="1"/>
</dbReference>
<dbReference type="SMART" id="SM00530">
    <property type="entry name" value="HTH_XRE"/>
    <property type="match status" value="1"/>
</dbReference>
<dbReference type="InterPro" id="IPR010982">
    <property type="entry name" value="Lambda_DNA-bd_dom_sf"/>
</dbReference>
<dbReference type="GO" id="GO:0003677">
    <property type="term" value="F:DNA binding"/>
    <property type="evidence" value="ECO:0007669"/>
    <property type="project" value="UniProtKB-KW"/>
</dbReference>
<accession>A0A1F7GYM7</accession>
<dbReference type="CDD" id="cd00093">
    <property type="entry name" value="HTH_XRE"/>
    <property type="match status" value="1"/>
</dbReference>
<dbReference type="Pfam" id="PF01381">
    <property type="entry name" value="HTH_3"/>
    <property type="match status" value="1"/>
</dbReference>
<dbReference type="PANTHER" id="PTHR10245:SF15">
    <property type="entry name" value="ENDOTHELIAL DIFFERENTIATION-RELATED FACTOR 1"/>
    <property type="match status" value="1"/>
</dbReference>
<name>A0A1F7GYM7_9BACT</name>
<reference evidence="3 4" key="1">
    <citation type="journal article" date="2016" name="Nat. Commun.">
        <title>Thousands of microbial genomes shed light on interconnected biogeochemical processes in an aquifer system.</title>
        <authorList>
            <person name="Anantharaman K."/>
            <person name="Brown C.T."/>
            <person name="Hug L.A."/>
            <person name="Sharon I."/>
            <person name="Castelle C.J."/>
            <person name="Probst A.J."/>
            <person name="Thomas B.C."/>
            <person name="Singh A."/>
            <person name="Wilkins M.J."/>
            <person name="Karaoz U."/>
            <person name="Brodie E.L."/>
            <person name="Williams K.H."/>
            <person name="Hubbard S.S."/>
            <person name="Banfield J.F."/>
        </authorList>
    </citation>
    <scope>NUCLEOTIDE SEQUENCE [LARGE SCALE GENOMIC DNA]</scope>
</reference>
<dbReference type="EMBL" id="MFZM01000013">
    <property type="protein sequence ID" value="OGK24028.1"/>
    <property type="molecule type" value="Genomic_DNA"/>
</dbReference>
<evidence type="ECO:0000313" key="3">
    <source>
        <dbReference type="EMBL" id="OGK24028.1"/>
    </source>
</evidence>
<dbReference type="Proteomes" id="UP000177159">
    <property type="component" value="Unassembled WGS sequence"/>
</dbReference>
<evidence type="ECO:0000313" key="4">
    <source>
        <dbReference type="Proteomes" id="UP000177159"/>
    </source>
</evidence>
<gene>
    <name evidence="3" type="ORF">A3C24_02985</name>
</gene>
<dbReference type="Gene3D" id="1.10.260.40">
    <property type="entry name" value="lambda repressor-like DNA-binding domains"/>
    <property type="match status" value="1"/>
</dbReference>
<dbReference type="PANTHER" id="PTHR10245">
    <property type="entry name" value="ENDOTHELIAL DIFFERENTIATION-RELATED FACTOR 1 MULTIPROTEIN BRIDGING FACTOR 1"/>
    <property type="match status" value="1"/>
</dbReference>
<comment type="caution">
    <text evidence="3">The sequence shown here is derived from an EMBL/GenBank/DDBJ whole genome shotgun (WGS) entry which is preliminary data.</text>
</comment>
<dbReference type="SUPFAM" id="SSF47413">
    <property type="entry name" value="lambda repressor-like DNA-binding domains"/>
    <property type="match status" value="1"/>
</dbReference>
<organism evidence="3 4">
    <name type="scientific">Candidatus Roizmanbacteria bacterium RIFCSPHIGHO2_02_FULL_37_24</name>
    <dbReference type="NCBI Taxonomy" id="1802037"/>
    <lineage>
        <taxon>Bacteria</taxon>
        <taxon>Candidatus Roizmaniibacteriota</taxon>
    </lineage>
</organism>
<protein>
    <submittedName>
        <fullName evidence="3">Transcriptional regulator</fullName>
    </submittedName>
</protein>
<evidence type="ECO:0000256" key="1">
    <source>
        <dbReference type="ARBA" id="ARBA00023125"/>
    </source>
</evidence>
<feature type="domain" description="HTH cro/C1-type" evidence="2">
    <location>
        <begin position="38"/>
        <end position="92"/>
    </location>
</feature>